<feature type="transmembrane region" description="Helical" evidence="8">
    <location>
        <begin position="229"/>
        <end position="248"/>
    </location>
</feature>
<keyword evidence="5 8" id="KW-0812">Transmembrane</keyword>
<evidence type="ECO:0000256" key="8">
    <source>
        <dbReference type="SAM" id="Phobius"/>
    </source>
</evidence>
<dbReference type="Pfam" id="PF00892">
    <property type="entry name" value="EamA"/>
    <property type="match status" value="1"/>
</dbReference>
<feature type="transmembrane region" description="Helical" evidence="8">
    <location>
        <begin position="162"/>
        <end position="178"/>
    </location>
</feature>
<comment type="similarity">
    <text evidence="2">Belongs to the EamA transporter family.</text>
</comment>
<feature type="transmembrane region" description="Helical" evidence="8">
    <location>
        <begin position="44"/>
        <end position="66"/>
    </location>
</feature>
<organism evidence="10 11">
    <name type="scientific">Pseudovibrio ascidiaceicola</name>
    <dbReference type="NCBI Taxonomy" id="285279"/>
    <lineage>
        <taxon>Bacteria</taxon>
        <taxon>Pseudomonadati</taxon>
        <taxon>Pseudomonadota</taxon>
        <taxon>Alphaproteobacteria</taxon>
        <taxon>Hyphomicrobiales</taxon>
        <taxon>Stappiaceae</taxon>
        <taxon>Pseudovibrio</taxon>
    </lineage>
</organism>
<evidence type="ECO:0000256" key="5">
    <source>
        <dbReference type="ARBA" id="ARBA00022692"/>
    </source>
</evidence>
<evidence type="ECO:0000256" key="1">
    <source>
        <dbReference type="ARBA" id="ARBA00004651"/>
    </source>
</evidence>
<gene>
    <name evidence="10" type="ORF">SAMN04488518_107198</name>
</gene>
<keyword evidence="11" id="KW-1185">Reference proteome</keyword>
<evidence type="ECO:0000256" key="7">
    <source>
        <dbReference type="ARBA" id="ARBA00023136"/>
    </source>
</evidence>
<feature type="transmembrane region" description="Helical" evidence="8">
    <location>
        <begin position="255"/>
        <end position="276"/>
    </location>
</feature>
<dbReference type="SUPFAM" id="SSF103481">
    <property type="entry name" value="Multidrug resistance efflux transporter EmrE"/>
    <property type="match status" value="2"/>
</dbReference>
<feature type="transmembrane region" description="Helical" evidence="8">
    <location>
        <begin position="115"/>
        <end position="132"/>
    </location>
</feature>
<dbReference type="InterPro" id="IPR037185">
    <property type="entry name" value="EmrE-like"/>
</dbReference>
<keyword evidence="6 8" id="KW-1133">Transmembrane helix</keyword>
<evidence type="ECO:0000256" key="6">
    <source>
        <dbReference type="ARBA" id="ARBA00022989"/>
    </source>
</evidence>
<reference evidence="10 11" key="1">
    <citation type="submission" date="2016-10" db="EMBL/GenBank/DDBJ databases">
        <authorList>
            <person name="Varghese N."/>
            <person name="Submissions S."/>
        </authorList>
    </citation>
    <scope>NUCLEOTIDE SEQUENCE [LARGE SCALE GENOMIC DNA]</scope>
    <source>
        <strain evidence="10 11">DSM 16392</strain>
    </source>
</reference>
<evidence type="ECO:0000256" key="3">
    <source>
        <dbReference type="ARBA" id="ARBA00022448"/>
    </source>
</evidence>
<dbReference type="NCBIfam" id="TIGR00688">
    <property type="entry name" value="rarD"/>
    <property type="match status" value="1"/>
</dbReference>
<sequence>MSQSASAADPLSTPEAFKAGLIAAVSAYLMWGFAPMYYKLTADMPAIIVICYRVIGSVLFLGAFLVMSKLRKEVFAIFCDFSRLRYLLVSASVISVNWTIFIWSVETGRVLDASLGYFINPLVSVGLGVVLLSERLSKAQLAALAITIFAVLYKTFEVGELPWVSVVLALSFALYGYVRKQAPVSAVAGQLVEVLLVMPFALVGIWYFAQAGSGGIYPAIPVEHPWFLSLLLFTGVITAVPLVVFAFAARRLPMIYIGFLQYIAPSIHFLSAIWLFGEELSLEGLLAFGMIWFSLVIFSVDGVMARRRVAKLA</sequence>
<dbReference type="RefSeq" id="WP_093520576.1">
    <property type="nucleotide sequence ID" value="NZ_FOSK01000007.1"/>
</dbReference>
<keyword evidence="4" id="KW-1003">Cell membrane</keyword>
<feature type="transmembrane region" description="Helical" evidence="8">
    <location>
        <begin position="282"/>
        <end position="304"/>
    </location>
</feature>
<dbReference type="InterPro" id="IPR000620">
    <property type="entry name" value="EamA_dom"/>
</dbReference>
<comment type="caution">
    <text evidence="10">The sequence shown here is derived from an EMBL/GenBank/DDBJ whole genome shotgun (WGS) entry which is preliminary data.</text>
</comment>
<comment type="subcellular location">
    <subcellularLocation>
        <location evidence="1">Cell membrane</location>
        <topology evidence="1">Multi-pass membrane protein</topology>
    </subcellularLocation>
</comment>
<feature type="domain" description="EamA" evidence="9">
    <location>
        <begin position="19"/>
        <end position="152"/>
    </location>
</feature>
<accession>A0A1I4B7H4</accession>
<proteinExistence type="inferred from homology"/>
<evidence type="ECO:0000256" key="4">
    <source>
        <dbReference type="ARBA" id="ARBA00022475"/>
    </source>
</evidence>
<evidence type="ECO:0000256" key="2">
    <source>
        <dbReference type="ARBA" id="ARBA00007362"/>
    </source>
</evidence>
<keyword evidence="7 8" id="KW-0472">Membrane</keyword>
<evidence type="ECO:0000259" key="9">
    <source>
        <dbReference type="Pfam" id="PF00892"/>
    </source>
</evidence>
<dbReference type="EMBL" id="FOSK01000007">
    <property type="protein sequence ID" value="SFK64872.1"/>
    <property type="molecule type" value="Genomic_DNA"/>
</dbReference>
<dbReference type="Proteomes" id="UP000199598">
    <property type="component" value="Unassembled WGS sequence"/>
</dbReference>
<evidence type="ECO:0000313" key="10">
    <source>
        <dbReference type="EMBL" id="SFK64872.1"/>
    </source>
</evidence>
<protein>
    <submittedName>
        <fullName evidence="10">Chloramphenicol-sensitive protein RarD</fullName>
    </submittedName>
</protein>
<dbReference type="InterPro" id="IPR004626">
    <property type="entry name" value="RarD"/>
</dbReference>
<name>A0A1I4B7H4_9HYPH</name>
<feature type="transmembrane region" description="Helical" evidence="8">
    <location>
        <begin position="21"/>
        <end position="38"/>
    </location>
</feature>
<feature type="transmembrane region" description="Helical" evidence="8">
    <location>
        <begin position="86"/>
        <end position="103"/>
    </location>
</feature>
<keyword evidence="3" id="KW-0813">Transport</keyword>
<feature type="transmembrane region" description="Helical" evidence="8">
    <location>
        <begin position="190"/>
        <end position="209"/>
    </location>
</feature>
<feature type="transmembrane region" description="Helical" evidence="8">
    <location>
        <begin position="139"/>
        <end position="156"/>
    </location>
</feature>
<evidence type="ECO:0000313" key="11">
    <source>
        <dbReference type="Proteomes" id="UP000199598"/>
    </source>
</evidence>